<sequence>MRKVISNKLSFNISATRTLRSINSLVLFLSLATAYYIDIISALGIATSSFYVIAFIAIKDSESLVLPFLIALLISLFIVIGPFLSPVKLGIHSVFFNLSLTIIISWMMASLFHFKKIRKLKMNEIDQTLKSESKHIPEEPQNEVSI</sequence>
<evidence type="ECO:0000313" key="3">
    <source>
        <dbReference type="Proteomes" id="UP000659388"/>
    </source>
</evidence>
<evidence type="ECO:0000256" key="1">
    <source>
        <dbReference type="SAM" id="Phobius"/>
    </source>
</evidence>
<proteinExistence type="predicted"/>
<keyword evidence="3" id="KW-1185">Reference proteome</keyword>
<keyword evidence="1" id="KW-0812">Transmembrane</keyword>
<keyword evidence="1" id="KW-1133">Transmembrane helix</keyword>
<keyword evidence="1" id="KW-0472">Membrane</keyword>
<dbReference type="EMBL" id="JAESIY010000001">
    <property type="protein sequence ID" value="MBL3654567.1"/>
    <property type="molecule type" value="Genomic_DNA"/>
</dbReference>
<feature type="transmembrane region" description="Helical" evidence="1">
    <location>
        <begin position="64"/>
        <end position="84"/>
    </location>
</feature>
<reference evidence="2" key="1">
    <citation type="submission" date="2021-01" db="EMBL/GenBank/DDBJ databases">
        <title>Fulvivirga kasyanovii gen. nov., sp nov., a novel member of the phylum Bacteroidetes isolated from seawater in a mussel farm.</title>
        <authorList>
            <person name="Zhao L.-H."/>
            <person name="Wang Z.-J."/>
        </authorList>
    </citation>
    <scope>NUCLEOTIDE SEQUENCE</scope>
    <source>
        <strain evidence="2">2943</strain>
    </source>
</reference>
<name>A0A937JZM4_9BACT</name>
<evidence type="ECO:0000313" key="2">
    <source>
        <dbReference type="EMBL" id="MBL3654567.1"/>
    </source>
</evidence>
<comment type="caution">
    <text evidence="2">The sequence shown here is derived from an EMBL/GenBank/DDBJ whole genome shotgun (WGS) entry which is preliminary data.</text>
</comment>
<gene>
    <name evidence="2" type="ORF">JL102_00375</name>
</gene>
<feature type="transmembrane region" description="Helical" evidence="1">
    <location>
        <begin position="34"/>
        <end position="57"/>
    </location>
</feature>
<accession>A0A937JZM4</accession>
<feature type="transmembrane region" description="Helical" evidence="1">
    <location>
        <begin position="90"/>
        <end position="112"/>
    </location>
</feature>
<dbReference type="RefSeq" id="WP_202241471.1">
    <property type="nucleotide sequence ID" value="NZ_JAESIY010000001.1"/>
</dbReference>
<organism evidence="2 3">
    <name type="scientific">Fulvivirga sediminis</name>
    <dbReference type="NCBI Taxonomy" id="2803949"/>
    <lineage>
        <taxon>Bacteria</taxon>
        <taxon>Pseudomonadati</taxon>
        <taxon>Bacteroidota</taxon>
        <taxon>Cytophagia</taxon>
        <taxon>Cytophagales</taxon>
        <taxon>Fulvivirgaceae</taxon>
        <taxon>Fulvivirga</taxon>
    </lineage>
</organism>
<dbReference type="AlphaFoldDB" id="A0A937JZM4"/>
<dbReference type="Proteomes" id="UP000659388">
    <property type="component" value="Unassembled WGS sequence"/>
</dbReference>
<protein>
    <submittedName>
        <fullName evidence="2">Uncharacterized protein</fullName>
    </submittedName>
</protein>